<organism evidence="1 2">
    <name type="scientific">Pristionchus mayeri</name>
    <dbReference type="NCBI Taxonomy" id="1317129"/>
    <lineage>
        <taxon>Eukaryota</taxon>
        <taxon>Metazoa</taxon>
        <taxon>Ecdysozoa</taxon>
        <taxon>Nematoda</taxon>
        <taxon>Chromadorea</taxon>
        <taxon>Rhabditida</taxon>
        <taxon>Rhabditina</taxon>
        <taxon>Diplogasteromorpha</taxon>
        <taxon>Diplogasteroidea</taxon>
        <taxon>Neodiplogasteridae</taxon>
        <taxon>Pristionchus</taxon>
    </lineage>
</organism>
<feature type="non-terminal residue" evidence="1">
    <location>
        <position position="72"/>
    </location>
</feature>
<comment type="caution">
    <text evidence="1">The sequence shown here is derived from an EMBL/GenBank/DDBJ whole genome shotgun (WGS) entry which is preliminary data.</text>
</comment>
<accession>A0AAN5I996</accession>
<sequence length="72" mass="8365">PLNPRWRGHSAYAFRVVCRRGSTRNSFLTSLEDLRSCFPTTILSFLEGTMSEDKYDAMSHLIYQTRHDVIVL</sequence>
<protein>
    <submittedName>
        <fullName evidence="1">Uncharacterized protein</fullName>
    </submittedName>
</protein>
<keyword evidence="2" id="KW-1185">Reference proteome</keyword>
<feature type="non-terminal residue" evidence="1">
    <location>
        <position position="1"/>
    </location>
</feature>
<proteinExistence type="predicted"/>
<evidence type="ECO:0000313" key="1">
    <source>
        <dbReference type="EMBL" id="GMR55860.1"/>
    </source>
</evidence>
<dbReference type="EMBL" id="BTRK01000005">
    <property type="protein sequence ID" value="GMR55860.1"/>
    <property type="molecule type" value="Genomic_DNA"/>
</dbReference>
<evidence type="ECO:0000313" key="2">
    <source>
        <dbReference type="Proteomes" id="UP001328107"/>
    </source>
</evidence>
<reference evidence="2" key="1">
    <citation type="submission" date="2022-10" db="EMBL/GenBank/DDBJ databases">
        <title>Genome assembly of Pristionchus species.</title>
        <authorList>
            <person name="Yoshida K."/>
            <person name="Sommer R.J."/>
        </authorList>
    </citation>
    <scope>NUCLEOTIDE SEQUENCE [LARGE SCALE GENOMIC DNA]</scope>
    <source>
        <strain evidence="2">RS5460</strain>
    </source>
</reference>
<gene>
    <name evidence="1" type="ORF">PMAYCL1PPCAC_26055</name>
</gene>
<dbReference type="Proteomes" id="UP001328107">
    <property type="component" value="Unassembled WGS sequence"/>
</dbReference>
<name>A0AAN5I996_9BILA</name>
<dbReference type="AlphaFoldDB" id="A0AAN5I996"/>